<dbReference type="PANTHER" id="PTHR36180:SF1">
    <property type="entry name" value="ANTA_ANTB ANTIREPRESSOR DOMAIN-CONTAINING PROTEIN"/>
    <property type="match status" value="1"/>
</dbReference>
<sequence>MNSLINIQVKNGNQLVSARDLYKGLELKIRFSLWVKKNFSSFEEGQDFTSVSVDTEVQNNGGFQVRELQDYLLTIDMAKELCMMSKTEKGKEVRQYFIRVEKRFNEIKAMSIPKPDSYMIEDPIKRAERWIEEAKERQELEHKNEKLQDKIDKDADDVVFARAIRYSHHAIPIRELADILTQNGFTIGQNQLYKLLRDEKYLSKQKDFWNLPMSSKVKAGYFRVIHKVTRDGRPYRKTLVTPEGQKHLINKALKGKFDDNYQKVIVSTLGI</sequence>
<evidence type="ECO:0000256" key="1">
    <source>
        <dbReference type="SAM" id="Coils"/>
    </source>
</evidence>
<proteinExistence type="predicted"/>
<dbReference type="eggNOG" id="COG3561">
    <property type="taxonomic scope" value="Bacteria"/>
</dbReference>
<name>A0A0R1VTM3_9LACO</name>
<dbReference type="eggNOG" id="COG3645">
    <property type="taxonomic scope" value="Bacteria"/>
</dbReference>
<feature type="coiled-coil region" evidence="1">
    <location>
        <begin position="130"/>
        <end position="157"/>
    </location>
</feature>
<dbReference type="InterPro" id="IPR005039">
    <property type="entry name" value="Ant_C"/>
</dbReference>
<dbReference type="GO" id="GO:0003677">
    <property type="term" value="F:DNA binding"/>
    <property type="evidence" value="ECO:0007669"/>
    <property type="project" value="InterPro"/>
</dbReference>
<dbReference type="RefSeq" id="WP_025014958.1">
    <property type="nucleotide sequence ID" value="NZ_AZFU01000004.1"/>
</dbReference>
<evidence type="ECO:0000313" key="4">
    <source>
        <dbReference type="EMBL" id="KRM06740.1"/>
    </source>
</evidence>
<feature type="domain" description="AntA/AntB antirepressor" evidence="3">
    <location>
        <begin position="16"/>
        <end position="87"/>
    </location>
</feature>
<keyword evidence="1" id="KW-0175">Coiled coil</keyword>
<dbReference type="Pfam" id="PF08346">
    <property type="entry name" value="AntA"/>
    <property type="match status" value="1"/>
</dbReference>
<feature type="domain" description="Antirepressor protein C-terminal" evidence="2">
    <location>
        <begin position="150"/>
        <end position="252"/>
    </location>
</feature>
<accession>A0A0R1VTM3</accession>
<dbReference type="PANTHER" id="PTHR36180">
    <property type="entry name" value="DNA-BINDING PROTEIN-RELATED-RELATED"/>
    <property type="match status" value="1"/>
</dbReference>
<dbReference type="PATRIC" id="fig|1423767.3.peg.1719"/>
<comment type="caution">
    <text evidence="4">The sequence shown here is derived from an EMBL/GenBank/DDBJ whole genome shotgun (WGS) entry which is preliminary data.</text>
</comment>
<reference evidence="4 5" key="1">
    <citation type="journal article" date="2015" name="Genome Announc.">
        <title>Expanding the biotechnology potential of lactobacilli through comparative genomics of 213 strains and associated genera.</title>
        <authorList>
            <person name="Sun Z."/>
            <person name="Harris H.M."/>
            <person name="McCann A."/>
            <person name="Guo C."/>
            <person name="Argimon S."/>
            <person name="Zhang W."/>
            <person name="Yang X."/>
            <person name="Jeffery I.B."/>
            <person name="Cooney J.C."/>
            <person name="Kagawa T.F."/>
            <person name="Liu W."/>
            <person name="Song Y."/>
            <person name="Salvetti E."/>
            <person name="Wrobel A."/>
            <person name="Rasinkangas P."/>
            <person name="Parkhill J."/>
            <person name="Rea M.C."/>
            <person name="O'Sullivan O."/>
            <person name="Ritari J."/>
            <person name="Douillard F.P."/>
            <person name="Paul Ross R."/>
            <person name="Yang R."/>
            <person name="Briner A.E."/>
            <person name="Felis G.E."/>
            <person name="de Vos W.M."/>
            <person name="Barrangou R."/>
            <person name="Klaenhammer T.R."/>
            <person name="Caufield P.W."/>
            <person name="Cui Y."/>
            <person name="Zhang H."/>
            <person name="O'Toole P.W."/>
        </authorList>
    </citation>
    <scope>NUCLEOTIDE SEQUENCE [LARGE SCALE GENOMIC DNA]</scope>
    <source>
        <strain evidence="4 5">DSM 16761</strain>
    </source>
</reference>
<organism evidence="4 5">
    <name type="scientific">Lactobacillus kitasatonis DSM 16761 = JCM 1039</name>
    <dbReference type="NCBI Taxonomy" id="1423767"/>
    <lineage>
        <taxon>Bacteria</taxon>
        <taxon>Bacillati</taxon>
        <taxon>Bacillota</taxon>
        <taxon>Bacilli</taxon>
        <taxon>Lactobacillales</taxon>
        <taxon>Lactobacillaceae</taxon>
        <taxon>Lactobacillus</taxon>
    </lineage>
</organism>
<dbReference type="EMBL" id="AZFU01000004">
    <property type="protein sequence ID" value="KRM06740.1"/>
    <property type="molecule type" value="Genomic_DNA"/>
</dbReference>
<evidence type="ECO:0000313" key="5">
    <source>
        <dbReference type="Proteomes" id="UP000051307"/>
    </source>
</evidence>
<protein>
    <submittedName>
        <fullName evidence="4">Toxin-antitoxin system, toxin component, Bro family</fullName>
    </submittedName>
</protein>
<dbReference type="OrthoDB" id="9812611at2"/>
<dbReference type="Proteomes" id="UP000051307">
    <property type="component" value="Unassembled WGS sequence"/>
</dbReference>
<dbReference type="AlphaFoldDB" id="A0A0R1VTM3"/>
<dbReference type="InterPro" id="IPR013557">
    <property type="entry name" value="AntA/B_antirep"/>
</dbReference>
<evidence type="ECO:0000259" key="2">
    <source>
        <dbReference type="Pfam" id="PF03374"/>
    </source>
</evidence>
<gene>
    <name evidence="4" type="ORF">FC59_GL001658</name>
</gene>
<evidence type="ECO:0000259" key="3">
    <source>
        <dbReference type="Pfam" id="PF08346"/>
    </source>
</evidence>
<dbReference type="Pfam" id="PF03374">
    <property type="entry name" value="ANT"/>
    <property type="match status" value="1"/>
</dbReference>